<accession>A0A484KG71</accession>
<reference evidence="2 3" key="1">
    <citation type="submission" date="2018-04" db="EMBL/GenBank/DDBJ databases">
        <authorList>
            <person name="Vogel A."/>
        </authorList>
    </citation>
    <scope>NUCLEOTIDE SEQUENCE [LARGE SCALE GENOMIC DNA]</scope>
</reference>
<feature type="compositionally biased region" description="Basic and acidic residues" evidence="1">
    <location>
        <begin position="39"/>
        <end position="56"/>
    </location>
</feature>
<keyword evidence="3" id="KW-1185">Reference proteome</keyword>
<gene>
    <name evidence="2" type="ORF">CCAM_LOCUS6146</name>
</gene>
<organism evidence="2 3">
    <name type="scientific">Cuscuta campestris</name>
    <dbReference type="NCBI Taxonomy" id="132261"/>
    <lineage>
        <taxon>Eukaryota</taxon>
        <taxon>Viridiplantae</taxon>
        <taxon>Streptophyta</taxon>
        <taxon>Embryophyta</taxon>
        <taxon>Tracheophyta</taxon>
        <taxon>Spermatophyta</taxon>
        <taxon>Magnoliopsida</taxon>
        <taxon>eudicotyledons</taxon>
        <taxon>Gunneridae</taxon>
        <taxon>Pentapetalae</taxon>
        <taxon>asterids</taxon>
        <taxon>lamiids</taxon>
        <taxon>Solanales</taxon>
        <taxon>Convolvulaceae</taxon>
        <taxon>Cuscuteae</taxon>
        <taxon>Cuscuta</taxon>
        <taxon>Cuscuta subgen. Grammica</taxon>
        <taxon>Cuscuta sect. Cleistogrammica</taxon>
    </lineage>
</organism>
<feature type="compositionally biased region" description="Polar residues" evidence="1">
    <location>
        <begin position="72"/>
        <end position="84"/>
    </location>
</feature>
<evidence type="ECO:0000256" key="1">
    <source>
        <dbReference type="SAM" id="MobiDB-lite"/>
    </source>
</evidence>
<dbReference type="EMBL" id="OOIL02000403">
    <property type="protein sequence ID" value="VFQ64370.1"/>
    <property type="molecule type" value="Genomic_DNA"/>
</dbReference>
<feature type="region of interest" description="Disordered" evidence="1">
    <location>
        <begin position="24"/>
        <end position="87"/>
    </location>
</feature>
<sequence>MGFHLLGAGNTYYPDLSHGAIDMSHVSVPDVQQTGDAPDDGHENTHEHDRIEEVKPEIVPQPDDEAVEIESGESSNQGEQNSPQVEEPTLRSWCVAAFLGDISDFPSLLLMALMYVLLVGCDILVD</sequence>
<protein>
    <submittedName>
        <fullName evidence="2">Uncharacterized protein</fullName>
    </submittedName>
</protein>
<proteinExistence type="predicted"/>
<evidence type="ECO:0000313" key="3">
    <source>
        <dbReference type="Proteomes" id="UP000595140"/>
    </source>
</evidence>
<dbReference type="AlphaFoldDB" id="A0A484KG71"/>
<name>A0A484KG71_9ASTE</name>
<feature type="compositionally biased region" description="Acidic residues" evidence="1">
    <location>
        <begin position="62"/>
        <end position="71"/>
    </location>
</feature>
<dbReference type="OrthoDB" id="1727805at2759"/>
<dbReference type="Proteomes" id="UP000595140">
    <property type="component" value="Unassembled WGS sequence"/>
</dbReference>
<evidence type="ECO:0000313" key="2">
    <source>
        <dbReference type="EMBL" id="VFQ64370.1"/>
    </source>
</evidence>